<reference evidence="1 2" key="1">
    <citation type="submission" date="2018-08" db="EMBL/GenBank/DDBJ databases">
        <title>Wenzhouxiangella salilacus sp. nov., a novel bacterium isolated from a saline lake in Xinjiang Province, China.</title>
        <authorList>
            <person name="Han S."/>
        </authorList>
    </citation>
    <scope>NUCLEOTIDE SEQUENCE [LARGE SCALE GENOMIC DNA]</scope>
    <source>
        <strain evidence="1 2">XDB06</strain>
    </source>
</reference>
<dbReference type="EMBL" id="QUZK01000052">
    <property type="protein sequence ID" value="RFF29145.1"/>
    <property type="molecule type" value="Genomic_DNA"/>
</dbReference>
<dbReference type="RefSeq" id="WP_116651951.1">
    <property type="nucleotide sequence ID" value="NZ_QUZK01000052.1"/>
</dbReference>
<gene>
    <name evidence="1" type="ORF">DZC52_14945</name>
</gene>
<sequence length="144" mass="16566">MNEQTVYTDEQAALIEAHTHACALAQRYGHACDALLDDGDLKDRLQARREELASLSEELEKRIRAQDLLPHDVNVDREDLARLADRFREWLDHERHAHLQRALADREAELIDRLELLREASVDDSEIEAADTAGRRMMASLKEN</sequence>
<keyword evidence="2" id="KW-1185">Reference proteome</keyword>
<comment type="caution">
    <text evidence="1">The sequence shown here is derived from an EMBL/GenBank/DDBJ whole genome shotgun (WGS) entry which is preliminary data.</text>
</comment>
<evidence type="ECO:0000313" key="1">
    <source>
        <dbReference type="EMBL" id="RFF29145.1"/>
    </source>
</evidence>
<organism evidence="1 2">
    <name type="scientific">Wenzhouxiangella sediminis</name>
    <dbReference type="NCBI Taxonomy" id="1792836"/>
    <lineage>
        <taxon>Bacteria</taxon>
        <taxon>Pseudomonadati</taxon>
        <taxon>Pseudomonadota</taxon>
        <taxon>Gammaproteobacteria</taxon>
        <taxon>Chromatiales</taxon>
        <taxon>Wenzhouxiangellaceae</taxon>
        <taxon>Wenzhouxiangella</taxon>
    </lineage>
</organism>
<evidence type="ECO:0008006" key="3">
    <source>
        <dbReference type="Google" id="ProtNLM"/>
    </source>
</evidence>
<accession>A0A3E1K550</accession>
<name>A0A3E1K550_9GAMM</name>
<evidence type="ECO:0000313" key="2">
    <source>
        <dbReference type="Proteomes" id="UP000260351"/>
    </source>
</evidence>
<dbReference type="AlphaFoldDB" id="A0A3E1K550"/>
<dbReference type="Proteomes" id="UP000260351">
    <property type="component" value="Unassembled WGS sequence"/>
</dbReference>
<proteinExistence type="predicted"/>
<protein>
    <recommendedName>
        <fullName evidence="3">DUF2383 domain-containing protein</fullName>
    </recommendedName>
</protein>